<accession>A0A4V6QD33</accession>
<gene>
    <name evidence="1" type="ORF">C7445_10313</name>
</gene>
<organism evidence="1 2">
    <name type="scientific">Alicyclobacillus sacchari</name>
    <dbReference type="NCBI Taxonomy" id="392010"/>
    <lineage>
        <taxon>Bacteria</taxon>
        <taxon>Bacillati</taxon>
        <taxon>Bacillota</taxon>
        <taxon>Bacilli</taxon>
        <taxon>Bacillales</taxon>
        <taxon>Alicyclobacillaceae</taxon>
        <taxon>Alicyclobacillus</taxon>
    </lineage>
</organism>
<sequence>MYDMAKHQRPPLIVANERCTKQAQVHNSHDMRKDAVIQFTSDLVARQFTVAS</sequence>
<evidence type="ECO:0000313" key="2">
    <source>
        <dbReference type="Proteomes" id="UP000294581"/>
    </source>
</evidence>
<comment type="caution">
    <text evidence="1">The sequence shown here is derived from an EMBL/GenBank/DDBJ whole genome shotgun (WGS) entry which is preliminary data.</text>
</comment>
<proteinExistence type="predicted"/>
<name>A0A4V6QD33_9BACL</name>
<protein>
    <submittedName>
        <fullName evidence="1">Uncharacterized protein</fullName>
    </submittedName>
</protein>
<dbReference type="AlphaFoldDB" id="A0A4V6QD33"/>
<reference evidence="1 2" key="1">
    <citation type="submission" date="2019-03" db="EMBL/GenBank/DDBJ databases">
        <title>Genomic Encyclopedia of Type Strains, Phase IV (KMG-IV): sequencing the most valuable type-strain genomes for metagenomic binning, comparative biology and taxonomic classification.</title>
        <authorList>
            <person name="Goeker M."/>
        </authorList>
    </citation>
    <scope>NUCLEOTIDE SEQUENCE [LARGE SCALE GENOMIC DNA]</scope>
    <source>
        <strain evidence="1 2">DSM 17974</strain>
    </source>
</reference>
<dbReference type="EMBL" id="SORF01000003">
    <property type="protein sequence ID" value="TDY49971.1"/>
    <property type="molecule type" value="Genomic_DNA"/>
</dbReference>
<keyword evidence="2" id="KW-1185">Reference proteome</keyword>
<dbReference type="Proteomes" id="UP000294581">
    <property type="component" value="Unassembled WGS sequence"/>
</dbReference>
<evidence type="ECO:0000313" key="1">
    <source>
        <dbReference type="EMBL" id="TDY49971.1"/>
    </source>
</evidence>